<dbReference type="InterPro" id="IPR023213">
    <property type="entry name" value="CAT-like_dom_sf"/>
</dbReference>
<proteinExistence type="inferred from homology"/>
<dbReference type="EMBL" id="CP015878">
    <property type="protein sequence ID" value="ANI15359.1"/>
    <property type="molecule type" value="Genomic_DNA"/>
</dbReference>
<dbReference type="Pfam" id="PF00668">
    <property type="entry name" value="Condensation"/>
    <property type="match status" value="3"/>
</dbReference>
<dbReference type="InterPro" id="IPR001031">
    <property type="entry name" value="Thioesterase"/>
</dbReference>
<name>A0A1A9KCZ3_9PSED</name>
<feature type="domain" description="Carrier" evidence="5">
    <location>
        <begin position="1029"/>
        <end position="1103"/>
    </location>
</feature>
<dbReference type="Pfam" id="PF00975">
    <property type="entry name" value="Thioesterase"/>
    <property type="match status" value="1"/>
</dbReference>
<dbReference type="InterPro" id="IPR010071">
    <property type="entry name" value="AA_adenyl_dom"/>
</dbReference>
<dbReference type="Gene3D" id="1.10.1200.10">
    <property type="entry name" value="ACP-like"/>
    <property type="match status" value="2"/>
</dbReference>
<dbReference type="SUPFAM" id="SSF47336">
    <property type="entry name" value="ACP-like"/>
    <property type="match status" value="2"/>
</dbReference>
<dbReference type="FunFam" id="3.40.50.980:FF:000001">
    <property type="entry name" value="Non-ribosomal peptide synthetase"/>
    <property type="match status" value="1"/>
</dbReference>
<dbReference type="CDD" id="cd19531">
    <property type="entry name" value="LCL_NRPS-like"/>
    <property type="match status" value="1"/>
</dbReference>
<dbReference type="Pfam" id="PF00501">
    <property type="entry name" value="AMP-binding"/>
    <property type="match status" value="2"/>
</dbReference>
<comment type="cofactor">
    <cofactor evidence="1">
        <name>pantetheine 4'-phosphate</name>
        <dbReference type="ChEBI" id="CHEBI:47942"/>
    </cofactor>
</comment>
<dbReference type="PANTHER" id="PTHR45398:SF1">
    <property type="entry name" value="ENZYME, PUTATIVE (JCVI)-RELATED"/>
    <property type="match status" value="1"/>
</dbReference>
<dbReference type="Gene3D" id="3.30.300.30">
    <property type="match status" value="2"/>
</dbReference>
<dbReference type="Gene3D" id="3.30.559.10">
    <property type="entry name" value="Chloramphenicol acetyltransferase-like domain"/>
    <property type="match status" value="3"/>
</dbReference>
<dbReference type="CDD" id="cd17643">
    <property type="entry name" value="A_NRPS_Cytc1-like"/>
    <property type="match status" value="1"/>
</dbReference>
<dbReference type="Pfam" id="PF00550">
    <property type="entry name" value="PP-binding"/>
    <property type="match status" value="2"/>
</dbReference>
<dbReference type="FunFam" id="1.10.1200.10:FF:000005">
    <property type="entry name" value="Nonribosomal peptide synthetase 1"/>
    <property type="match status" value="2"/>
</dbReference>
<dbReference type="GO" id="GO:0003824">
    <property type="term" value="F:catalytic activity"/>
    <property type="evidence" value="ECO:0007669"/>
    <property type="project" value="InterPro"/>
</dbReference>
<dbReference type="PROSITE" id="PS50075">
    <property type="entry name" value="CARRIER"/>
    <property type="match status" value="2"/>
</dbReference>
<dbReference type="InterPro" id="IPR000873">
    <property type="entry name" value="AMP-dep_synth/lig_dom"/>
</dbReference>
<dbReference type="InterPro" id="IPR010060">
    <property type="entry name" value="NRPS_synth"/>
</dbReference>
<keyword evidence="3" id="KW-0596">Phosphopantetheine</keyword>
<dbReference type="InterPro" id="IPR025110">
    <property type="entry name" value="AMP-bd_C"/>
</dbReference>
<dbReference type="SUPFAM" id="SSF52777">
    <property type="entry name" value="CoA-dependent acyltransferases"/>
    <property type="match status" value="6"/>
</dbReference>
<comment type="similarity">
    <text evidence="2">Belongs to the ATP-dependent AMP-binding enzyme family.</text>
</comment>
<dbReference type="GO" id="GO:0031177">
    <property type="term" value="F:phosphopantetheine binding"/>
    <property type="evidence" value="ECO:0007669"/>
    <property type="project" value="InterPro"/>
</dbReference>
<dbReference type="GO" id="GO:0043041">
    <property type="term" value="P:amino acid activation for nonribosomal peptide biosynthetic process"/>
    <property type="evidence" value="ECO:0007669"/>
    <property type="project" value="UniProtKB-ARBA"/>
</dbReference>
<dbReference type="InterPro" id="IPR042099">
    <property type="entry name" value="ANL_N_sf"/>
</dbReference>
<feature type="domain" description="Carrier" evidence="5">
    <location>
        <begin position="2528"/>
        <end position="2605"/>
    </location>
</feature>
<evidence type="ECO:0000259" key="5">
    <source>
        <dbReference type="PROSITE" id="PS50075"/>
    </source>
</evidence>
<dbReference type="InterPro" id="IPR036736">
    <property type="entry name" value="ACP-like_sf"/>
</dbReference>
<dbReference type="FunFam" id="3.40.50.980:FF:000002">
    <property type="entry name" value="Enterobactin synthetase component F"/>
    <property type="match status" value="1"/>
</dbReference>
<dbReference type="Gene3D" id="3.40.50.980">
    <property type="match status" value="2"/>
</dbReference>
<dbReference type="InterPro" id="IPR029058">
    <property type="entry name" value="AB_hydrolase_fold"/>
</dbReference>
<dbReference type="InterPro" id="IPR020806">
    <property type="entry name" value="PKS_PP-bd"/>
</dbReference>
<dbReference type="Gene3D" id="3.30.559.30">
    <property type="entry name" value="Nonribosomal peptide synthetase, condensation domain"/>
    <property type="match status" value="3"/>
</dbReference>
<dbReference type="PROSITE" id="PS00012">
    <property type="entry name" value="PHOSPHOPANTETHEINE"/>
    <property type="match status" value="2"/>
</dbReference>
<dbReference type="InterPro" id="IPR045851">
    <property type="entry name" value="AMP-bd_C_sf"/>
</dbReference>
<dbReference type="NCBIfam" id="NF003417">
    <property type="entry name" value="PRK04813.1"/>
    <property type="match status" value="2"/>
</dbReference>
<dbReference type="FunFam" id="3.30.300.30:FF:000010">
    <property type="entry name" value="Enterobactin synthetase component F"/>
    <property type="match status" value="2"/>
</dbReference>
<reference evidence="6 7" key="1">
    <citation type="submission" date="2016-05" db="EMBL/GenBank/DDBJ databases">
        <title>Genome Sequence of Pseudomonas citronellolis Strain SJTE-3, an Estrogens and Persistent Organic Pollutants degradation strain.</title>
        <authorList>
            <person name="Liang R."/>
        </authorList>
    </citation>
    <scope>NUCLEOTIDE SEQUENCE [LARGE SCALE GENOMIC DNA]</scope>
    <source>
        <strain evidence="6 7">SJTE-3</strain>
    </source>
</reference>
<dbReference type="FunFam" id="3.40.50.12780:FF:000012">
    <property type="entry name" value="Non-ribosomal peptide synthetase"/>
    <property type="match status" value="1"/>
</dbReference>
<dbReference type="Gene3D" id="3.40.50.12780">
    <property type="entry name" value="N-terminal domain of ligase-like"/>
    <property type="match status" value="1"/>
</dbReference>
<dbReference type="InterPro" id="IPR020845">
    <property type="entry name" value="AMP-binding_CS"/>
</dbReference>
<dbReference type="NCBIfam" id="TIGR01733">
    <property type="entry name" value="AA-adenyl-dom"/>
    <property type="match status" value="2"/>
</dbReference>
<sequence length="2869" mass="313599">MDKTTALRIAQRFAGLGPQQRRQFLDKMQAQGVSFEQLPIPPGEPAAEGEPLSYAQQRLWFLWQLEPQGSAYNMPLALRLHGPLQLPALRSAFAALLQRHAVLRSVFRMGEAGPRQVLRENVAVDLAVQAVADEAQLRAAVEHETARPFDLQEGPLLRTRLLRLEEQEHVLVITQHHIVSDGWSMRLLVDELLESYAAFAAGRLPELAEPPIRYADYAAWQRRWMEAGEGQRQLDYWRERLGEAGQALELPLDRPRPRELQGEGRRLGFQLPAELVQALERLARAEGATLFALLLAGFQALLHRYSGQEDIRVGVPVANRSRVEVEGVLGFFVNTLVLRAQVQGSLGFRQLLAQVRDSVVGAQAHQDLPFEQVVEALQAERSLERNPLFQVMFNHQQAATSLAAPGAAPGGLRLEMLEWENVSAQFDLTLNTESTADGGLAASLIYPRELFDEATIERLAGDWQRLLEAAAADPQVRIGELPLLAAEERQATLQRWNGGLREYPVADGLATIVAGWAARTPDAVAASLGEARLTYAELNARANRLARHLATLGVTAEVRVGIALPRTLDMLVALLATLKAGGAYVPLDPDYPAERLAYLAQDSGIGLVLGDAAAAALPWPAGVRLLRLDELEASLAQYSTDNLPPRSTPDNLAYVIYTSGSTGKPKGALLSQRNVLRLFSATRDWFGFDAGDVWTMFHSYAFDFSVWEIFGALLHGGRLVLVPFEVSRSPEDFLALLRRERVSVLNQTPSAFRQLLPLACAAGDDLALRYVVFGGEALEIASLRPWFERFGERRPQLVNMYGITETTVHVTYRPLGLADLEGGASSPIGEMIPDLGGYVLDADLNPVPRGCIGELHVGHAGLARGYHQRAALTAERFVPNPFAGDGSRLYRSGDLARYRADGVLDYIGRIDHQVKIRGFRIELGEIEARLLCHPALREAVVLAQDATHGKQLAAYLVPRDASLVQEGAEEARQALRQALKAHLLETLPEYMVPAQMHLLPVLPLTTNGKLDRKALPSTGGGELRQAWAAPQNEAQARLAQIWASVLGLDRVGLDDNFFELGGDSIISIQVVSRARQAGLHFTPRDLFRHQSVRALAEVARAGAETAPRAVAEGELPLLPIQRWFFELPLPVAAHWNQSLLLRAESALDGQALERALAALVEQHDALRLGFVAHPQWHGVYRDAASQRQLQRQDPLLWRRQARDAAELEALCTAAQASLRLDGQLLRALLVDMADGSQRLLLAIHHLLVDGVSWRILLEDLQGLYQQQLEGQPAQLPPRTSSLQDWHAALQGYASGAAREQLDYWRAQLDGAPAGLPGVPAELPPGALDGRLAASACTRLDAEATRQLLQDAPGAYRTQVNDLLLCALARVVTRWSGEPSMLVQLEGHGREDLFDGIDLTRSLGWFTSLFPLCLSVPAEPGAAIRAVRDQLRAVPDKGLGFGALRYLGDARAQAELAALPAPRITFNYLGQLDRSLAAQGPLQPAGESPGAERAEGSPLDNWLAINGQVYGGELHLYWTYSSALFDAGVVEGLAASLEDELRALLEHCLGARGQARPEDFPLAGLDQAALDALPLELARVEDIYPLSPMQKGMLFHSLEDSEPGLYVNQLSIRVDGLDPARFAACWQQACARHAILRSGFLWQAGLGEPLQFVLRQAPVPIREVDCRAAADAAAQVAELAAQDCAQGFDFAAPPLQRITLARLEDDAWQLIWTSHHILLDGWSSSQLVGEVLGLYAGETLPAPRGRYADYIGWLQRLDAGQLQRFWRERLAQLDEPCYLAPGMAPRPEGGRSGHAAIYSTFDAPTTRRLQAFAQAQRVTANTLVQAAWLLLLQRHTGQASVAFGATVAGRPAALPGAENLLGLFINTVPVIQRIEPTQRVGDWLRQLQHYNVEAREHEQAPLHDIQRWAGQGGQPLFDSLVVFENYPLDRRLQEAAGGGLRFGESNMRDVTHFPMDLAVHLGETLSIEFLYLRQSFADAGVLAIRRHFEHLLLALLEDAGRALGCLGLEPPPGIRALPQETPAALLPRRIGDWAARQPQATALVCAGQRMSYAELDRRSSQLAHWLRARGIGPEARVGVALERSCELLVSLLAVLKAGAAYVPLDLGYPAERLAFLVRDSAMALLLTRQALGERLSLPEGLARADLDALQAELDALPAQAPVVQLHEDNLAYLIYTSGSTGTPKGVAVAHGPIARHSRAIGALYELDERTCELHFLSFAFDGAHERWLSVLGHGGSLLLRDEELWTPAQTLEAMREHRVDVACFPPAYLLQLAEEAERQGWAPPVGTYCFGGDAVAEASFERAKRALRPRRLVNGYGPTETVVTPLLWRADGDAHCDAAYAPIGRGVGPRRLRLLDGDLNALPAGVAGELYLGGAYLARGYLDRPALTAERFVPDPFGNGERLYRSGDLVRERDDGLHDYLGRLDHQVKIRGFRIELGEIEAALRALETVRDAAVIARDGEQGRQLLGYAVAPAGSEAGLLAALRQRLPEYMLPARLLCLERLPLLPNGKLDRQALPAPEAASERAYLAPRNDRERRLAAIWAEILGVERVGLDDNFFELGGDSLQALKVIARVRQAPELGLELRLRDLMQKPSIGALCGQAREQDLNPLLALNGAGAEATLFCLHAGFGTVFDYEPLARALEGSHPVQAVQCRMLLSGEWTDDSLEGMAIDYAQYIRQQQPRGPYHLFGWSLGGTLATLVAAELERQGQEVAFLGLLDSYVPGEEGVADGSWQDDLEAFLGVVLGLPPGAAEDEAPPSAAPQAAEVARRTAAALARANGDSAYAALGADELARVFLVAWRLKQLSLALPSLPATRVATHCWWATQRQIPLLPGRQALHEAIDAGHFELPRHPRFIAALRQALASRTALA</sequence>
<dbReference type="PANTHER" id="PTHR45398">
    <property type="match status" value="1"/>
</dbReference>
<dbReference type="SUPFAM" id="SSF56801">
    <property type="entry name" value="Acetyl-CoA synthetase-like"/>
    <property type="match status" value="2"/>
</dbReference>
<dbReference type="Proteomes" id="UP000077748">
    <property type="component" value="Chromosome"/>
</dbReference>
<organism evidence="6 7">
    <name type="scientific">Pseudomonas citronellolis</name>
    <dbReference type="NCBI Taxonomy" id="53408"/>
    <lineage>
        <taxon>Bacteria</taxon>
        <taxon>Pseudomonadati</taxon>
        <taxon>Pseudomonadota</taxon>
        <taxon>Gammaproteobacteria</taxon>
        <taxon>Pseudomonadales</taxon>
        <taxon>Pseudomonadaceae</taxon>
        <taxon>Pseudomonas</taxon>
    </lineage>
</organism>
<dbReference type="CDD" id="cd19534">
    <property type="entry name" value="E_NRPS"/>
    <property type="match status" value="1"/>
</dbReference>
<accession>A0A1A9KCZ3</accession>
<dbReference type="InterPro" id="IPR001242">
    <property type="entry name" value="Condensation_dom"/>
</dbReference>
<dbReference type="Gene3D" id="3.40.50.1820">
    <property type="entry name" value="alpha/beta hydrolase"/>
    <property type="match status" value="1"/>
</dbReference>
<dbReference type="SUPFAM" id="SSF53474">
    <property type="entry name" value="alpha/beta-Hydrolases"/>
    <property type="match status" value="1"/>
</dbReference>
<dbReference type="FunFam" id="3.30.559.10:FF:000012">
    <property type="entry name" value="Non-ribosomal peptide synthetase"/>
    <property type="match status" value="1"/>
</dbReference>
<dbReference type="CDD" id="cd19543">
    <property type="entry name" value="DCL_NRPS"/>
    <property type="match status" value="1"/>
</dbReference>
<dbReference type="PROSITE" id="PS00455">
    <property type="entry name" value="AMP_BINDING"/>
    <property type="match status" value="2"/>
</dbReference>
<dbReference type="NCBIfam" id="TIGR01720">
    <property type="entry name" value="NRPS-para261"/>
    <property type="match status" value="1"/>
</dbReference>
<protein>
    <submittedName>
        <fullName evidence="6">Non-ribosomal peptide synthetase</fullName>
    </submittedName>
</protein>
<evidence type="ECO:0000256" key="3">
    <source>
        <dbReference type="ARBA" id="ARBA00022450"/>
    </source>
</evidence>
<dbReference type="InterPro" id="IPR009081">
    <property type="entry name" value="PP-bd_ACP"/>
</dbReference>
<dbReference type="Pfam" id="PF13193">
    <property type="entry name" value="AMP-binding_C"/>
    <property type="match status" value="2"/>
</dbReference>
<keyword evidence="4" id="KW-0597">Phosphoprotein</keyword>
<dbReference type="SMART" id="SM00823">
    <property type="entry name" value="PKS_PP"/>
    <property type="match status" value="2"/>
</dbReference>
<dbReference type="InterPro" id="IPR006162">
    <property type="entry name" value="Ppantetheine_attach_site"/>
</dbReference>
<evidence type="ECO:0000256" key="4">
    <source>
        <dbReference type="ARBA" id="ARBA00022553"/>
    </source>
</evidence>
<dbReference type="Gene3D" id="2.30.38.10">
    <property type="entry name" value="Luciferase, Domain 3"/>
    <property type="match status" value="1"/>
</dbReference>
<evidence type="ECO:0000313" key="7">
    <source>
        <dbReference type="Proteomes" id="UP000077748"/>
    </source>
</evidence>
<evidence type="ECO:0000256" key="2">
    <source>
        <dbReference type="ARBA" id="ARBA00006432"/>
    </source>
</evidence>
<dbReference type="GO" id="GO:0044550">
    <property type="term" value="P:secondary metabolite biosynthetic process"/>
    <property type="evidence" value="ECO:0007669"/>
    <property type="project" value="UniProtKB-ARBA"/>
</dbReference>
<evidence type="ECO:0000256" key="1">
    <source>
        <dbReference type="ARBA" id="ARBA00001957"/>
    </source>
</evidence>
<evidence type="ECO:0000313" key="6">
    <source>
        <dbReference type="EMBL" id="ANI15359.1"/>
    </source>
</evidence>
<dbReference type="RefSeq" id="WP_064583198.1">
    <property type="nucleotide sequence ID" value="NZ_CP015878.1"/>
</dbReference>
<gene>
    <name evidence="6" type="ORF">A9C11_15850</name>
</gene>